<dbReference type="EMBL" id="JAINDJ010000003">
    <property type="protein sequence ID" value="KAG9452570.1"/>
    <property type="molecule type" value="Genomic_DNA"/>
</dbReference>
<gene>
    <name evidence="2" type="ORF">H6P81_005474</name>
</gene>
<accession>A0AAV7EUJ8</accession>
<dbReference type="PANTHER" id="PTHR31476:SF13">
    <property type="entry name" value="PROTEIN WHAT'S THIS FACTOR 9, MITOCHONDRIAL"/>
    <property type="match status" value="1"/>
</dbReference>
<dbReference type="InterPro" id="IPR045040">
    <property type="entry name" value="PORR_fam"/>
</dbReference>
<dbReference type="GO" id="GO:0003723">
    <property type="term" value="F:RNA binding"/>
    <property type="evidence" value="ECO:0007669"/>
    <property type="project" value="InterPro"/>
</dbReference>
<organism evidence="2 3">
    <name type="scientific">Aristolochia fimbriata</name>
    <name type="common">White veined hardy Dutchman's pipe vine</name>
    <dbReference type="NCBI Taxonomy" id="158543"/>
    <lineage>
        <taxon>Eukaryota</taxon>
        <taxon>Viridiplantae</taxon>
        <taxon>Streptophyta</taxon>
        <taxon>Embryophyta</taxon>
        <taxon>Tracheophyta</taxon>
        <taxon>Spermatophyta</taxon>
        <taxon>Magnoliopsida</taxon>
        <taxon>Magnoliidae</taxon>
        <taxon>Piperales</taxon>
        <taxon>Aristolochiaceae</taxon>
        <taxon>Aristolochia</taxon>
    </lineage>
</organism>
<evidence type="ECO:0000313" key="3">
    <source>
        <dbReference type="Proteomes" id="UP000825729"/>
    </source>
</evidence>
<dbReference type="Proteomes" id="UP000825729">
    <property type="component" value="Unassembled WGS sequence"/>
</dbReference>
<dbReference type="PANTHER" id="PTHR31476">
    <property type="entry name" value="PROTEIN WHAT'S THIS FACTOR 1 HOMOLOG, CHLOROPLASTIC"/>
    <property type="match status" value="1"/>
</dbReference>
<protein>
    <recommendedName>
        <fullName evidence="1">PORR domain-containing protein</fullName>
    </recommendedName>
</protein>
<keyword evidence="3" id="KW-1185">Reference proteome</keyword>
<sequence>MKWKKDSYYDSIEMINYSRELKAVMSLKNCMIKEPDYTIPISAISKRGHELDVPIKVARFLRQYPSFFEEYTGEKYNLPWFRLTREAIHLSEEEQAVYESNSLDLVDRLKKLVLMSNEQMLPMKIIQGMQWYLGFSADFLQNVVKRFGGAFEVVETNEGLPAIRVIGIKETKVVSQIQKSAVKKYGQLELSPNIAFPLFPSKGLRLKRKISYWLDGFQELPYVSPYEDSSHLNPNSDISEKRIVGVLHEVLSLFVDHSAERKKLLCLRKYLGLPQKFYRAFERHPNIFYLSLKNKTCTAILKEAYNTGSCIEKHPMLDVRKKYIILMKKSARILKERRRSKLLSQTGNGNLSEPGAEEGFESALLLDSSLSFIYPGSLL</sequence>
<dbReference type="InterPro" id="IPR021099">
    <property type="entry name" value="PORR_domain"/>
</dbReference>
<name>A0AAV7EUJ8_ARIFI</name>
<proteinExistence type="predicted"/>
<reference evidence="2 3" key="1">
    <citation type="submission" date="2021-07" db="EMBL/GenBank/DDBJ databases">
        <title>The Aristolochia fimbriata genome: insights into angiosperm evolution, floral development and chemical biosynthesis.</title>
        <authorList>
            <person name="Jiao Y."/>
        </authorList>
    </citation>
    <scope>NUCLEOTIDE SEQUENCE [LARGE SCALE GENOMIC DNA]</scope>
    <source>
        <strain evidence="2">IBCAS-2021</strain>
        <tissue evidence="2">Leaf</tissue>
    </source>
</reference>
<comment type="caution">
    <text evidence="2">The sequence shown here is derived from an EMBL/GenBank/DDBJ whole genome shotgun (WGS) entry which is preliminary data.</text>
</comment>
<evidence type="ECO:0000313" key="2">
    <source>
        <dbReference type="EMBL" id="KAG9452570.1"/>
    </source>
</evidence>
<dbReference type="Pfam" id="PF11955">
    <property type="entry name" value="PORR"/>
    <property type="match status" value="1"/>
</dbReference>
<feature type="domain" description="PORR" evidence="1">
    <location>
        <begin position="4"/>
        <end position="331"/>
    </location>
</feature>
<dbReference type="AlphaFoldDB" id="A0AAV7EUJ8"/>
<evidence type="ECO:0000259" key="1">
    <source>
        <dbReference type="Pfam" id="PF11955"/>
    </source>
</evidence>